<keyword evidence="3" id="KW-1185">Reference proteome</keyword>
<sequence length="323" mass="35603">MKWRARRETGAAPGPGPAATDRPSGDGLPRVAVITMTRDSGPVLRRWVEHYQRQLGADDVFVVDDHSVDGSTDDLPCTVLRLPYLDKYSFEPSRMGILSGLATSLLFAYDAVLLADADEFVVADPATHASLRHFAAARAGSGRADVAGVLGYNVIHRVDVEPALDFDAPSLLRQREFARFTPLMCKPALKWVDADWAHASHGIRHPFEPDPDLFMFHFKFADLGQLELLAEHRHQAAVVEGRAVKSSWSRPTDEIVEALRTAAAQVEQAIAQDELGRFRPGPKKIGSIVQNEGDLWRATGAGQHLALVKPPYVRIPDRLRDLV</sequence>
<protein>
    <recommendedName>
        <fullName evidence="4">Glycosyltransferase family 2 protein</fullName>
    </recommendedName>
</protein>
<dbReference type="InterPro" id="IPR029044">
    <property type="entry name" value="Nucleotide-diphossugar_trans"/>
</dbReference>
<evidence type="ECO:0008006" key="4">
    <source>
        <dbReference type="Google" id="ProtNLM"/>
    </source>
</evidence>
<name>A0A5C4VNZ7_9ACTN</name>
<accession>A0A5C4VNZ7</accession>
<evidence type="ECO:0000313" key="3">
    <source>
        <dbReference type="Proteomes" id="UP000313231"/>
    </source>
</evidence>
<dbReference type="EMBL" id="VDMP01000026">
    <property type="protein sequence ID" value="TNM37548.1"/>
    <property type="molecule type" value="Genomic_DNA"/>
</dbReference>
<comment type="caution">
    <text evidence="2">The sequence shown here is derived from an EMBL/GenBank/DDBJ whole genome shotgun (WGS) entry which is preliminary data.</text>
</comment>
<reference evidence="2 3" key="1">
    <citation type="journal article" date="2016" name="Int. J. Syst. Evol. Microbiol.">
        <title>Nocardioides albidus sp. nov., an actinobacterium isolated from garden soil.</title>
        <authorList>
            <person name="Singh H."/>
            <person name="Du J."/>
            <person name="Trinh H."/>
            <person name="Won K."/>
            <person name="Yang J.E."/>
            <person name="Yin C."/>
            <person name="Kook M."/>
            <person name="Yi T.H."/>
        </authorList>
    </citation>
    <scope>NUCLEOTIDE SEQUENCE [LARGE SCALE GENOMIC DNA]</scope>
    <source>
        <strain evidence="2 3">CCTCC AB 2015297</strain>
    </source>
</reference>
<dbReference type="SUPFAM" id="SSF53448">
    <property type="entry name" value="Nucleotide-diphospho-sugar transferases"/>
    <property type="match status" value="1"/>
</dbReference>
<organism evidence="2 3">
    <name type="scientific">Nocardioides albidus</name>
    <dbReference type="NCBI Taxonomy" id="1517589"/>
    <lineage>
        <taxon>Bacteria</taxon>
        <taxon>Bacillati</taxon>
        <taxon>Actinomycetota</taxon>
        <taxon>Actinomycetes</taxon>
        <taxon>Propionibacteriales</taxon>
        <taxon>Nocardioidaceae</taxon>
        <taxon>Nocardioides</taxon>
    </lineage>
</organism>
<dbReference type="RefSeq" id="WP_139624095.1">
    <property type="nucleotide sequence ID" value="NZ_VDMP01000026.1"/>
</dbReference>
<dbReference type="Proteomes" id="UP000313231">
    <property type="component" value="Unassembled WGS sequence"/>
</dbReference>
<evidence type="ECO:0000313" key="2">
    <source>
        <dbReference type="EMBL" id="TNM37548.1"/>
    </source>
</evidence>
<feature type="region of interest" description="Disordered" evidence="1">
    <location>
        <begin position="1"/>
        <end position="28"/>
    </location>
</feature>
<dbReference type="AlphaFoldDB" id="A0A5C4VNZ7"/>
<dbReference type="OrthoDB" id="835336at2"/>
<dbReference type="CDD" id="cd00761">
    <property type="entry name" value="Glyco_tranf_GTA_type"/>
    <property type="match status" value="1"/>
</dbReference>
<dbReference type="Pfam" id="PF13704">
    <property type="entry name" value="Glyco_tranf_2_4"/>
    <property type="match status" value="1"/>
</dbReference>
<proteinExistence type="predicted"/>
<evidence type="ECO:0000256" key="1">
    <source>
        <dbReference type="SAM" id="MobiDB-lite"/>
    </source>
</evidence>
<gene>
    <name evidence="2" type="ORF">FHP29_17235</name>
</gene>